<name>A0A5D3F757_9ACTN</name>
<dbReference type="Proteomes" id="UP000323505">
    <property type="component" value="Unassembled WGS sequence"/>
</dbReference>
<keyword evidence="3" id="KW-1185">Reference proteome</keyword>
<dbReference type="EMBL" id="VSRQ01000010">
    <property type="protein sequence ID" value="TYK43646.1"/>
    <property type="molecule type" value="Genomic_DNA"/>
</dbReference>
<organism evidence="2 3">
    <name type="scientific">Actinomadura decatromicini</name>
    <dbReference type="NCBI Taxonomy" id="2604572"/>
    <lineage>
        <taxon>Bacteria</taxon>
        <taxon>Bacillati</taxon>
        <taxon>Actinomycetota</taxon>
        <taxon>Actinomycetes</taxon>
        <taxon>Streptosporangiales</taxon>
        <taxon>Thermomonosporaceae</taxon>
        <taxon>Actinomadura</taxon>
    </lineage>
</organism>
<accession>A0A5D3F757</accession>
<keyword evidence="1" id="KW-1133">Transmembrane helix</keyword>
<keyword evidence="1" id="KW-0472">Membrane</keyword>
<evidence type="ECO:0000313" key="2">
    <source>
        <dbReference type="EMBL" id="TYK43646.1"/>
    </source>
</evidence>
<evidence type="ECO:0000256" key="1">
    <source>
        <dbReference type="SAM" id="Phobius"/>
    </source>
</evidence>
<reference evidence="2 3" key="1">
    <citation type="submission" date="2019-08" db="EMBL/GenBank/DDBJ databases">
        <title>Actinomadura sp. nov. CYP1-5 isolated from mountain soil.</title>
        <authorList>
            <person name="Songsumanus A."/>
            <person name="Kuncharoen N."/>
            <person name="Kudo T."/>
            <person name="Yuki M."/>
            <person name="Igarashi Y."/>
            <person name="Tanasupawat S."/>
        </authorList>
    </citation>
    <scope>NUCLEOTIDE SEQUENCE [LARGE SCALE GENOMIC DNA]</scope>
    <source>
        <strain evidence="2 3">CYP1-5</strain>
    </source>
</reference>
<comment type="caution">
    <text evidence="2">The sequence shown here is derived from an EMBL/GenBank/DDBJ whole genome shotgun (WGS) entry which is preliminary data.</text>
</comment>
<gene>
    <name evidence="2" type="ORF">FXF68_36445</name>
</gene>
<dbReference type="AlphaFoldDB" id="A0A5D3F757"/>
<sequence>MEQWERAGERPAVAVWTAAHTTTFLYAICGYRLYAAYYLIALRRLRCGEGLLGFAGWTWT</sequence>
<feature type="transmembrane region" description="Helical" evidence="1">
    <location>
        <begin position="12"/>
        <end position="34"/>
    </location>
</feature>
<protein>
    <submittedName>
        <fullName evidence="2">Uncharacterized protein</fullName>
    </submittedName>
</protein>
<dbReference type="RefSeq" id="WP_148767393.1">
    <property type="nucleotide sequence ID" value="NZ_VSRQ01000010.1"/>
</dbReference>
<evidence type="ECO:0000313" key="3">
    <source>
        <dbReference type="Proteomes" id="UP000323505"/>
    </source>
</evidence>
<proteinExistence type="predicted"/>
<keyword evidence="1" id="KW-0812">Transmembrane</keyword>